<accession>A0AAN6IBT7</accession>
<gene>
    <name evidence="1" type="ORF">EDD36DRAFT_61134</name>
</gene>
<organism evidence="1 2">
    <name type="scientific">Exophiala viscosa</name>
    <dbReference type="NCBI Taxonomy" id="2486360"/>
    <lineage>
        <taxon>Eukaryota</taxon>
        <taxon>Fungi</taxon>
        <taxon>Dikarya</taxon>
        <taxon>Ascomycota</taxon>
        <taxon>Pezizomycotina</taxon>
        <taxon>Eurotiomycetes</taxon>
        <taxon>Chaetothyriomycetidae</taxon>
        <taxon>Chaetothyriales</taxon>
        <taxon>Herpotrichiellaceae</taxon>
        <taxon>Exophiala</taxon>
    </lineage>
</organism>
<dbReference type="Proteomes" id="UP001203852">
    <property type="component" value="Unassembled WGS sequence"/>
</dbReference>
<name>A0AAN6IBT7_9EURO</name>
<dbReference type="Gene3D" id="2.40.128.20">
    <property type="match status" value="1"/>
</dbReference>
<protein>
    <recommendedName>
        <fullName evidence="3">Lipocalin-like domain-containing protein</fullName>
    </recommendedName>
</protein>
<dbReference type="InterPro" id="IPR012674">
    <property type="entry name" value="Calycin"/>
</dbReference>
<sequence>MAPGAQTVLNFRPPSPEIGSKADFVPPTISFLQGKWYITHSTLPMWKSNRNVTVTYTPLPNNGDVLDDLVEYQPLKSDKQKKLEGYDTPDANVSASYSWRGRGLLKLITSHWQVLGYGDEDDGWIVTYFSKTLFTPAGLDIYSRRKGGLSEGLLLRIRNDLRKINDENIKILAACMFAVRHDWEK</sequence>
<dbReference type="AlphaFoldDB" id="A0AAN6IBT7"/>
<evidence type="ECO:0000313" key="2">
    <source>
        <dbReference type="Proteomes" id="UP001203852"/>
    </source>
</evidence>
<comment type="caution">
    <text evidence="1">The sequence shown here is derived from an EMBL/GenBank/DDBJ whole genome shotgun (WGS) entry which is preliminary data.</text>
</comment>
<proteinExistence type="predicted"/>
<keyword evidence="2" id="KW-1185">Reference proteome</keyword>
<evidence type="ECO:0000313" key="1">
    <source>
        <dbReference type="EMBL" id="KAI1609954.1"/>
    </source>
</evidence>
<reference evidence="1" key="1">
    <citation type="journal article" date="2022" name="bioRxiv">
        <title>Deciphering the potential niche of two novel black yeast fungi from a biological soil crust based on their genomes, phenotypes, and melanin regulation.</title>
        <authorList>
            <consortium name="DOE Joint Genome Institute"/>
            <person name="Carr E.C."/>
            <person name="Barton Q."/>
            <person name="Grambo S."/>
            <person name="Sullivan M."/>
            <person name="Renfro C.M."/>
            <person name="Kuo A."/>
            <person name="Pangilinan J."/>
            <person name="Lipzen A."/>
            <person name="Keymanesh K."/>
            <person name="Savage E."/>
            <person name="Barry K."/>
            <person name="Grigoriev I.V."/>
            <person name="Riekhof W.R."/>
            <person name="Harris S.S."/>
        </authorList>
    </citation>
    <scope>NUCLEOTIDE SEQUENCE</scope>
    <source>
        <strain evidence="1">JF 03-4F</strain>
    </source>
</reference>
<evidence type="ECO:0008006" key="3">
    <source>
        <dbReference type="Google" id="ProtNLM"/>
    </source>
</evidence>
<dbReference type="EMBL" id="MU404359">
    <property type="protein sequence ID" value="KAI1609954.1"/>
    <property type="molecule type" value="Genomic_DNA"/>
</dbReference>